<evidence type="ECO:0000313" key="2">
    <source>
        <dbReference type="Proteomes" id="UP000308600"/>
    </source>
</evidence>
<accession>A0ACD3ADX3</accession>
<protein>
    <submittedName>
        <fullName evidence="1">Uncharacterized protein</fullName>
    </submittedName>
</protein>
<name>A0ACD3ADX3_9AGAR</name>
<proteinExistence type="predicted"/>
<sequence length="573" mass="65145">MNHMVRTLSHLQVGPQSPTHQETSLILTLPVELLARIFLFCVPMSFEKLSSDLWWIGLSHVCQRWRHIALTTPGLWASIVFSRPKWTSEMLTRARQAPLILRANLEQQSSEKVVPIITHNISRLRILELTASRSTLTELLKDLEAEAPALESLSIATGQTYVPIAGFQIPDTILPPGSRNIMLWHLKLSGCAFAWDSPRYLQLTKLELHRISERQRLSLPEFLRFLPLIPRLSDLVLVDSLPSAAEGALVNLPHLTTLVVEDQKDRLLCFLSHITFPDTVLPQLSLRMPPEWPTHYNFYQTLRKSYPKRIKHRNLTFSLTCLDEKLSFSLIKESGRPIVSFSISGKLVRSRFSWSFAKLVTIFSSCHIKTLILGASTTVIPTIFDSQLWNQALLSAEMSYWEPLNALEGVETLYILDHPPVMFLECLLERAMNCIGVCIRWSTTHVGSDGRGRQLLPELKHLGLSGVNFSRPVDTNCPTVYEVIISYLWARKRFGSPLTSAHLGPSCTNIYREDLALLEYMMDVTISLDSDYLKETLPTARLPLDFENDPQATAISVFTELRTLLILHDRTYL</sequence>
<keyword evidence="2" id="KW-1185">Reference proteome</keyword>
<dbReference type="EMBL" id="ML208489">
    <property type="protein sequence ID" value="TFK64113.1"/>
    <property type="molecule type" value="Genomic_DNA"/>
</dbReference>
<evidence type="ECO:0000313" key="1">
    <source>
        <dbReference type="EMBL" id="TFK64113.1"/>
    </source>
</evidence>
<dbReference type="Proteomes" id="UP000308600">
    <property type="component" value="Unassembled WGS sequence"/>
</dbReference>
<reference evidence="1 2" key="1">
    <citation type="journal article" date="2019" name="Nat. Ecol. Evol.">
        <title>Megaphylogeny resolves global patterns of mushroom evolution.</title>
        <authorList>
            <person name="Varga T."/>
            <person name="Krizsan K."/>
            <person name="Foldi C."/>
            <person name="Dima B."/>
            <person name="Sanchez-Garcia M."/>
            <person name="Sanchez-Ramirez S."/>
            <person name="Szollosi G.J."/>
            <person name="Szarkandi J.G."/>
            <person name="Papp V."/>
            <person name="Albert L."/>
            <person name="Andreopoulos W."/>
            <person name="Angelini C."/>
            <person name="Antonin V."/>
            <person name="Barry K.W."/>
            <person name="Bougher N.L."/>
            <person name="Buchanan P."/>
            <person name="Buyck B."/>
            <person name="Bense V."/>
            <person name="Catcheside P."/>
            <person name="Chovatia M."/>
            <person name="Cooper J."/>
            <person name="Damon W."/>
            <person name="Desjardin D."/>
            <person name="Finy P."/>
            <person name="Geml J."/>
            <person name="Haridas S."/>
            <person name="Hughes K."/>
            <person name="Justo A."/>
            <person name="Karasinski D."/>
            <person name="Kautmanova I."/>
            <person name="Kiss B."/>
            <person name="Kocsube S."/>
            <person name="Kotiranta H."/>
            <person name="LaButti K.M."/>
            <person name="Lechner B.E."/>
            <person name="Liimatainen K."/>
            <person name="Lipzen A."/>
            <person name="Lukacs Z."/>
            <person name="Mihaltcheva S."/>
            <person name="Morgado L.N."/>
            <person name="Niskanen T."/>
            <person name="Noordeloos M.E."/>
            <person name="Ohm R.A."/>
            <person name="Ortiz-Santana B."/>
            <person name="Ovrebo C."/>
            <person name="Racz N."/>
            <person name="Riley R."/>
            <person name="Savchenko A."/>
            <person name="Shiryaev A."/>
            <person name="Soop K."/>
            <person name="Spirin V."/>
            <person name="Szebenyi C."/>
            <person name="Tomsovsky M."/>
            <person name="Tulloss R.E."/>
            <person name="Uehling J."/>
            <person name="Grigoriev I.V."/>
            <person name="Vagvolgyi C."/>
            <person name="Papp T."/>
            <person name="Martin F.M."/>
            <person name="Miettinen O."/>
            <person name="Hibbett D.S."/>
            <person name="Nagy L.G."/>
        </authorList>
    </citation>
    <scope>NUCLEOTIDE SEQUENCE [LARGE SCALE GENOMIC DNA]</scope>
    <source>
        <strain evidence="1 2">NL-1719</strain>
    </source>
</reference>
<organism evidence="1 2">
    <name type="scientific">Pluteus cervinus</name>
    <dbReference type="NCBI Taxonomy" id="181527"/>
    <lineage>
        <taxon>Eukaryota</taxon>
        <taxon>Fungi</taxon>
        <taxon>Dikarya</taxon>
        <taxon>Basidiomycota</taxon>
        <taxon>Agaricomycotina</taxon>
        <taxon>Agaricomycetes</taxon>
        <taxon>Agaricomycetidae</taxon>
        <taxon>Agaricales</taxon>
        <taxon>Pluteineae</taxon>
        <taxon>Pluteaceae</taxon>
        <taxon>Pluteus</taxon>
    </lineage>
</organism>
<gene>
    <name evidence="1" type="ORF">BDN72DRAFT_963455</name>
</gene>